<dbReference type="Proteomes" id="UP000265566">
    <property type="component" value="Chromosome 4"/>
</dbReference>
<proteinExistence type="predicted"/>
<protein>
    <submittedName>
        <fullName evidence="1">Uncharacterized protein</fullName>
    </submittedName>
</protein>
<organism evidence="1 2">
    <name type="scientific">Medicago truncatula</name>
    <name type="common">Barrel medic</name>
    <name type="synonym">Medicago tribuloides</name>
    <dbReference type="NCBI Taxonomy" id="3880"/>
    <lineage>
        <taxon>Eukaryota</taxon>
        <taxon>Viridiplantae</taxon>
        <taxon>Streptophyta</taxon>
        <taxon>Embryophyta</taxon>
        <taxon>Tracheophyta</taxon>
        <taxon>Spermatophyta</taxon>
        <taxon>Magnoliopsida</taxon>
        <taxon>eudicotyledons</taxon>
        <taxon>Gunneridae</taxon>
        <taxon>Pentapetalae</taxon>
        <taxon>rosids</taxon>
        <taxon>fabids</taxon>
        <taxon>Fabales</taxon>
        <taxon>Fabaceae</taxon>
        <taxon>Papilionoideae</taxon>
        <taxon>50 kb inversion clade</taxon>
        <taxon>NPAAA clade</taxon>
        <taxon>Hologalegina</taxon>
        <taxon>IRL clade</taxon>
        <taxon>Trifolieae</taxon>
        <taxon>Medicago</taxon>
    </lineage>
</organism>
<dbReference type="EMBL" id="PSQE01000004">
    <property type="protein sequence ID" value="RHN58825.1"/>
    <property type="molecule type" value="Genomic_DNA"/>
</dbReference>
<name>A0A396I5B2_MEDTR</name>
<reference evidence="2" key="1">
    <citation type="journal article" date="2018" name="Nat. Plants">
        <title>Whole-genome landscape of Medicago truncatula symbiotic genes.</title>
        <authorList>
            <person name="Pecrix Y."/>
            <person name="Staton S.E."/>
            <person name="Sallet E."/>
            <person name="Lelandais-Briere C."/>
            <person name="Moreau S."/>
            <person name="Carrere S."/>
            <person name="Blein T."/>
            <person name="Jardinaud M.F."/>
            <person name="Latrasse D."/>
            <person name="Zouine M."/>
            <person name="Zahm M."/>
            <person name="Kreplak J."/>
            <person name="Mayjonade B."/>
            <person name="Satge C."/>
            <person name="Perez M."/>
            <person name="Cauet S."/>
            <person name="Marande W."/>
            <person name="Chantry-Darmon C."/>
            <person name="Lopez-Roques C."/>
            <person name="Bouchez O."/>
            <person name="Berard A."/>
            <person name="Debelle F."/>
            <person name="Munos S."/>
            <person name="Bendahmane A."/>
            <person name="Berges H."/>
            <person name="Niebel A."/>
            <person name="Buitink J."/>
            <person name="Frugier F."/>
            <person name="Benhamed M."/>
            <person name="Crespi M."/>
            <person name="Gouzy J."/>
            <person name="Gamas P."/>
        </authorList>
    </citation>
    <scope>NUCLEOTIDE SEQUENCE [LARGE SCALE GENOMIC DNA]</scope>
    <source>
        <strain evidence="2">cv. Jemalong A17</strain>
    </source>
</reference>
<evidence type="ECO:0000313" key="1">
    <source>
        <dbReference type="EMBL" id="RHN58825.1"/>
    </source>
</evidence>
<gene>
    <name evidence="1" type="ORF">MtrunA17_Chr4g0006591</name>
</gene>
<evidence type="ECO:0000313" key="2">
    <source>
        <dbReference type="Proteomes" id="UP000265566"/>
    </source>
</evidence>
<dbReference type="Gramene" id="rna20777">
    <property type="protein sequence ID" value="RHN58825.1"/>
    <property type="gene ID" value="gene20777"/>
</dbReference>
<comment type="caution">
    <text evidence="1">The sequence shown here is derived from an EMBL/GenBank/DDBJ whole genome shotgun (WGS) entry which is preliminary data.</text>
</comment>
<sequence>MSCPWWLCWTADHHDDGHEDYLSLKAYCLRSLKLIYVPIVDEIGHWFLMVVA</sequence>
<dbReference type="AlphaFoldDB" id="A0A396I5B2"/>
<accession>A0A396I5B2</accession>